<proteinExistence type="predicted"/>
<sequence length="66" mass="7333">MAKHYTVDIEPKITSERIILLDTQHVYRPSISVLVDMIRLDGSSTMSVLGGGESLTTTTLKKFHSL</sequence>
<dbReference type="GO" id="GO:0000184">
    <property type="term" value="P:nuclear-transcribed mRNA catabolic process, nonsense-mediated decay"/>
    <property type="evidence" value="ECO:0007669"/>
    <property type="project" value="InterPro"/>
</dbReference>
<dbReference type="InterPro" id="IPR039177">
    <property type="entry name" value="SMG9"/>
</dbReference>
<dbReference type="EMBL" id="BKCJ010004358">
    <property type="protein sequence ID" value="GEU60572.1"/>
    <property type="molecule type" value="Genomic_DNA"/>
</dbReference>
<dbReference type="PANTHER" id="PTHR14270:SF0">
    <property type="entry name" value="NONSENSE-MEDIATED MRNA DECAY FACTOR SMG9"/>
    <property type="match status" value="1"/>
</dbReference>
<protein>
    <submittedName>
        <fullName evidence="1">Protein SMG9-like</fullName>
    </submittedName>
</protein>
<evidence type="ECO:0000313" key="1">
    <source>
        <dbReference type="EMBL" id="GEU60572.1"/>
    </source>
</evidence>
<comment type="caution">
    <text evidence="1">The sequence shown here is derived from an EMBL/GenBank/DDBJ whole genome shotgun (WGS) entry which is preliminary data.</text>
</comment>
<accession>A0A6L2LJ40</accession>
<dbReference type="PANTHER" id="PTHR14270">
    <property type="entry name" value="NONSENSE-MEDIATED MRNA DECAY FACTOR SMG9"/>
    <property type="match status" value="1"/>
</dbReference>
<dbReference type="AlphaFoldDB" id="A0A6L2LJ40"/>
<name>A0A6L2LJ40_TANCI</name>
<organism evidence="1">
    <name type="scientific">Tanacetum cinerariifolium</name>
    <name type="common">Dalmatian daisy</name>
    <name type="synonym">Chrysanthemum cinerariifolium</name>
    <dbReference type="NCBI Taxonomy" id="118510"/>
    <lineage>
        <taxon>Eukaryota</taxon>
        <taxon>Viridiplantae</taxon>
        <taxon>Streptophyta</taxon>
        <taxon>Embryophyta</taxon>
        <taxon>Tracheophyta</taxon>
        <taxon>Spermatophyta</taxon>
        <taxon>Magnoliopsida</taxon>
        <taxon>eudicotyledons</taxon>
        <taxon>Gunneridae</taxon>
        <taxon>Pentapetalae</taxon>
        <taxon>asterids</taxon>
        <taxon>campanulids</taxon>
        <taxon>Asterales</taxon>
        <taxon>Asteraceae</taxon>
        <taxon>Asteroideae</taxon>
        <taxon>Anthemideae</taxon>
        <taxon>Anthemidinae</taxon>
        <taxon>Tanacetum</taxon>
    </lineage>
</organism>
<reference evidence="1" key="1">
    <citation type="journal article" date="2019" name="Sci. Rep.">
        <title>Draft genome of Tanacetum cinerariifolium, the natural source of mosquito coil.</title>
        <authorList>
            <person name="Yamashiro T."/>
            <person name="Shiraishi A."/>
            <person name="Satake H."/>
            <person name="Nakayama K."/>
        </authorList>
    </citation>
    <scope>NUCLEOTIDE SEQUENCE</scope>
</reference>
<gene>
    <name evidence="1" type="ORF">Tci_032550</name>
</gene>